<dbReference type="PIRSF" id="PIRSF000714">
    <property type="entry name" value="HIT"/>
    <property type="match status" value="1"/>
</dbReference>
<dbReference type="OrthoDB" id="9799145at2"/>
<accession>A0A1B4VC33</accession>
<organism evidence="3 4">
    <name type="scientific">Sulfurifustis variabilis</name>
    <dbReference type="NCBI Taxonomy" id="1675686"/>
    <lineage>
        <taxon>Bacteria</taxon>
        <taxon>Pseudomonadati</taxon>
        <taxon>Pseudomonadota</taxon>
        <taxon>Gammaproteobacteria</taxon>
        <taxon>Acidiferrobacterales</taxon>
        <taxon>Acidiferrobacteraceae</taxon>
        <taxon>Sulfurifustis</taxon>
    </lineage>
</organism>
<dbReference type="AlphaFoldDB" id="A0A1B4VC33"/>
<dbReference type="InterPro" id="IPR036265">
    <property type="entry name" value="HIT-like_sf"/>
</dbReference>
<feature type="short sequence motif" description="Histidine triad motif" evidence="1">
    <location>
        <begin position="92"/>
        <end position="96"/>
    </location>
</feature>
<evidence type="ECO:0000313" key="4">
    <source>
        <dbReference type="Proteomes" id="UP000218899"/>
    </source>
</evidence>
<feature type="domain" description="HIT" evidence="2">
    <location>
        <begin position="6"/>
        <end position="107"/>
    </location>
</feature>
<dbReference type="Pfam" id="PF01230">
    <property type="entry name" value="HIT"/>
    <property type="match status" value="1"/>
</dbReference>
<dbReference type="PROSITE" id="PS51084">
    <property type="entry name" value="HIT_2"/>
    <property type="match status" value="1"/>
</dbReference>
<evidence type="ECO:0000259" key="2">
    <source>
        <dbReference type="PROSITE" id="PS51084"/>
    </source>
</evidence>
<dbReference type="GO" id="GO:0003824">
    <property type="term" value="F:catalytic activity"/>
    <property type="evidence" value="ECO:0007669"/>
    <property type="project" value="InterPro"/>
</dbReference>
<keyword evidence="4" id="KW-1185">Reference proteome</keyword>
<evidence type="ECO:0000313" key="3">
    <source>
        <dbReference type="EMBL" id="BAU48651.1"/>
    </source>
</evidence>
<gene>
    <name evidence="3" type="ORF">SVA_2099</name>
</gene>
<protein>
    <submittedName>
        <fullName evidence="3">Histidine triad (HIT) protein</fullName>
    </submittedName>
</protein>
<dbReference type="KEGG" id="sva:SVA_2099"/>
<dbReference type="InterPro" id="IPR026026">
    <property type="entry name" value="HIT_Hint"/>
</dbReference>
<evidence type="ECO:0000256" key="1">
    <source>
        <dbReference type="PROSITE-ProRule" id="PRU00464"/>
    </source>
</evidence>
<dbReference type="SUPFAM" id="SSF54197">
    <property type="entry name" value="HIT-like"/>
    <property type="match status" value="1"/>
</dbReference>
<dbReference type="EMBL" id="AP014936">
    <property type="protein sequence ID" value="BAU48651.1"/>
    <property type="molecule type" value="Genomic_DNA"/>
</dbReference>
<dbReference type="RefSeq" id="WP_096461137.1">
    <property type="nucleotide sequence ID" value="NZ_AP014936.1"/>
</dbReference>
<sequence length="138" mass="15435">MPSPESGCPLCAARDETALWRDDRCRVILVGDADYPGFCRVIWRAHVREMTDLAAEDRDRLMSVVYATEAALRATLSPLKINLASLGNQVSHLHWHVIPRFGDDAHFPDPVWAVRHRNGASHGVDRAALERALTERLG</sequence>
<proteinExistence type="predicted"/>
<dbReference type="InterPro" id="IPR011146">
    <property type="entry name" value="HIT-like"/>
</dbReference>
<name>A0A1B4VC33_9GAMM</name>
<reference evidence="3 4" key="1">
    <citation type="submission" date="2015-08" db="EMBL/GenBank/DDBJ databases">
        <title>Complete genome sequence of Sulfurifustis variabilis.</title>
        <authorList>
            <person name="Miura A."/>
            <person name="Kojima H."/>
            <person name="Fukui M."/>
        </authorList>
    </citation>
    <scope>NUCLEOTIDE SEQUENCE [LARGE SCALE GENOMIC DNA]</scope>
    <source>
        <strain evidence="4">skN76</strain>
    </source>
</reference>
<dbReference type="Proteomes" id="UP000218899">
    <property type="component" value="Chromosome"/>
</dbReference>
<dbReference type="Gene3D" id="3.30.428.10">
    <property type="entry name" value="HIT-like"/>
    <property type="match status" value="1"/>
</dbReference>